<sequence>MKENNQYLATNQTMGLFPIHHPTFQTKIYDRDNIFYSTQSPMEIIEETCLTRGASYEGRVQSVRTMLNYPYKTPLLLCQMEMLCAFPTMSPTSNENVWIFPNHIKYFSKSLRHVSVTFLNDETVTVKCSIAAFTKQYGKTITCQSYFLTHPLHPTPTPRLYIGTRGQVPRPK</sequence>
<dbReference type="EMBL" id="QQAY01000029">
    <property type="protein sequence ID" value="RDI36481.1"/>
    <property type="molecule type" value="Genomic_DNA"/>
</dbReference>
<organism evidence="1 2">
    <name type="scientific">Falsibacillus pallidus</name>
    <dbReference type="NCBI Taxonomy" id="493781"/>
    <lineage>
        <taxon>Bacteria</taxon>
        <taxon>Bacillati</taxon>
        <taxon>Bacillota</taxon>
        <taxon>Bacilli</taxon>
        <taxon>Bacillales</taxon>
        <taxon>Bacillaceae</taxon>
        <taxon>Falsibacillus</taxon>
    </lineage>
</organism>
<evidence type="ECO:0000313" key="1">
    <source>
        <dbReference type="EMBL" id="RDI36481.1"/>
    </source>
</evidence>
<dbReference type="OrthoDB" id="2417337at2"/>
<dbReference type="GO" id="GO:0030420">
    <property type="term" value="P:establishment of competence for transformation"/>
    <property type="evidence" value="ECO:0007669"/>
    <property type="project" value="InterPro"/>
</dbReference>
<dbReference type="Pfam" id="PF06338">
    <property type="entry name" value="ComK"/>
    <property type="match status" value="1"/>
</dbReference>
<keyword evidence="2" id="KW-1185">Reference proteome</keyword>
<accession>A0A370FXX3</accession>
<dbReference type="Proteomes" id="UP000255326">
    <property type="component" value="Unassembled WGS sequence"/>
</dbReference>
<comment type="caution">
    <text evidence="1">The sequence shown here is derived from an EMBL/GenBank/DDBJ whole genome shotgun (WGS) entry which is preliminary data.</text>
</comment>
<name>A0A370FXX3_9BACI</name>
<protein>
    <submittedName>
        <fullName evidence="1">Competence protein ComK</fullName>
    </submittedName>
</protein>
<proteinExistence type="predicted"/>
<dbReference type="AlphaFoldDB" id="A0A370FXX3"/>
<dbReference type="RefSeq" id="WP_114747375.1">
    <property type="nucleotide sequence ID" value="NZ_QQAY01000029.1"/>
</dbReference>
<gene>
    <name evidence="1" type="ORF">DFR59_12917</name>
</gene>
<evidence type="ECO:0000313" key="2">
    <source>
        <dbReference type="Proteomes" id="UP000255326"/>
    </source>
</evidence>
<dbReference type="InterPro" id="IPR010461">
    <property type="entry name" value="ComK"/>
</dbReference>
<reference evidence="1 2" key="1">
    <citation type="submission" date="2018-07" db="EMBL/GenBank/DDBJ databases">
        <title>Genomic Encyclopedia of Type Strains, Phase IV (KMG-IV): sequencing the most valuable type-strain genomes for metagenomic binning, comparative biology and taxonomic classification.</title>
        <authorList>
            <person name="Goeker M."/>
        </authorList>
    </citation>
    <scope>NUCLEOTIDE SEQUENCE [LARGE SCALE GENOMIC DNA]</scope>
    <source>
        <strain evidence="1 2">DSM 25281</strain>
    </source>
</reference>